<dbReference type="EC" id="2.1.1.63" evidence="8"/>
<protein>
    <recommendedName>
        <fullName evidence="8">Methylated-DNA--protein-cysteine methyltransferase</fullName>
        <ecNumber evidence="8">2.1.1.63</ecNumber>
    </recommendedName>
    <alternativeName>
        <fullName evidence="8">6-O-methylguanine-DNA methyltransferase</fullName>
        <shortName evidence="8">MGMT</shortName>
    </alternativeName>
    <alternativeName>
        <fullName evidence="8">O-6-methylguanine-DNA-alkyltransferase</fullName>
    </alternativeName>
</protein>
<evidence type="ECO:0000256" key="7">
    <source>
        <dbReference type="ARBA" id="ARBA00049348"/>
    </source>
</evidence>
<feature type="domain" description="Methylated-DNA-[protein]-cysteine S-methyltransferase DNA binding" evidence="9">
    <location>
        <begin position="98"/>
        <end position="178"/>
    </location>
</feature>
<evidence type="ECO:0000256" key="3">
    <source>
        <dbReference type="ARBA" id="ARBA00022603"/>
    </source>
</evidence>
<comment type="catalytic activity">
    <reaction evidence="1 8">
        <text>a 4-O-methyl-thymidine in DNA + L-cysteinyl-[protein] = a thymidine in DNA + S-methyl-L-cysteinyl-[protein]</text>
        <dbReference type="Rhea" id="RHEA:53428"/>
        <dbReference type="Rhea" id="RHEA-COMP:10131"/>
        <dbReference type="Rhea" id="RHEA-COMP:10132"/>
        <dbReference type="Rhea" id="RHEA-COMP:13555"/>
        <dbReference type="Rhea" id="RHEA-COMP:13556"/>
        <dbReference type="ChEBI" id="CHEBI:29950"/>
        <dbReference type="ChEBI" id="CHEBI:82612"/>
        <dbReference type="ChEBI" id="CHEBI:137386"/>
        <dbReference type="ChEBI" id="CHEBI:137387"/>
        <dbReference type="EC" id="2.1.1.63"/>
    </reaction>
</comment>
<evidence type="ECO:0000256" key="4">
    <source>
        <dbReference type="ARBA" id="ARBA00022679"/>
    </source>
</evidence>
<evidence type="ECO:0000313" key="11">
    <source>
        <dbReference type="Proteomes" id="UP000612352"/>
    </source>
</evidence>
<dbReference type="EMBL" id="JAEDAJ010000008">
    <property type="protein sequence ID" value="MBK0332283.1"/>
    <property type="molecule type" value="Genomic_DNA"/>
</dbReference>
<dbReference type="InterPro" id="IPR023546">
    <property type="entry name" value="MGMT"/>
</dbReference>
<dbReference type="InterPro" id="IPR036631">
    <property type="entry name" value="MGMT_N_sf"/>
</dbReference>
<dbReference type="PROSITE" id="PS00374">
    <property type="entry name" value="MGMT"/>
    <property type="match status" value="1"/>
</dbReference>
<feature type="active site" description="Nucleophile; methyl group acceptor" evidence="8">
    <location>
        <position position="149"/>
    </location>
</feature>
<dbReference type="PANTHER" id="PTHR10815:SF5">
    <property type="entry name" value="METHYLATED-DNA--PROTEIN-CYSTEINE METHYLTRANSFERASE"/>
    <property type="match status" value="1"/>
</dbReference>
<evidence type="ECO:0000256" key="1">
    <source>
        <dbReference type="ARBA" id="ARBA00001286"/>
    </source>
</evidence>
<sequence length="181" mass="19035">MNSTPTPSAGASASHPARHLAVETPVGRYLIAARRTADGDAVTGVWREAQSHFPRTERLGAHVTGKDPLLEEASQQLLDFLAGTRTVFDVPLRLEGTAFQRSVWEELRRIPFGDTTTYGALARQIGSPRAAQAVGAAVGANPISILVPCHRVLAADGSLTGYAGGIGTKESLLRIEGVLGA</sequence>
<comment type="miscellaneous">
    <text evidence="8">This enzyme catalyzes only one turnover and therefore is not strictly catalytic. According to one definition, an enzyme is a biocatalyst that acts repeatedly and over many reaction cycles.</text>
</comment>
<dbReference type="InterPro" id="IPR036217">
    <property type="entry name" value="MethylDNA_cys_MeTrfase_DNAb"/>
</dbReference>
<comment type="subcellular location">
    <subcellularLocation>
        <location evidence="8">Cytoplasm</location>
    </subcellularLocation>
</comment>
<dbReference type="SUPFAM" id="SSF46767">
    <property type="entry name" value="Methylated DNA-protein cysteine methyltransferase, C-terminal domain"/>
    <property type="match status" value="1"/>
</dbReference>
<dbReference type="CDD" id="cd06445">
    <property type="entry name" value="ATase"/>
    <property type="match status" value="1"/>
</dbReference>
<comment type="catalytic activity">
    <reaction evidence="7 8">
        <text>a 6-O-methyl-2'-deoxyguanosine in DNA + L-cysteinyl-[protein] = S-methyl-L-cysteinyl-[protein] + a 2'-deoxyguanosine in DNA</text>
        <dbReference type="Rhea" id="RHEA:24000"/>
        <dbReference type="Rhea" id="RHEA-COMP:10131"/>
        <dbReference type="Rhea" id="RHEA-COMP:10132"/>
        <dbReference type="Rhea" id="RHEA-COMP:11367"/>
        <dbReference type="Rhea" id="RHEA-COMP:11368"/>
        <dbReference type="ChEBI" id="CHEBI:29950"/>
        <dbReference type="ChEBI" id="CHEBI:82612"/>
        <dbReference type="ChEBI" id="CHEBI:85445"/>
        <dbReference type="ChEBI" id="CHEBI:85448"/>
        <dbReference type="EC" id="2.1.1.63"/>
    </reaction>
</comment>
<keyword evidence="6 8" id="KW-0234">DNA repair</keyword>
<comment type="function">
    <text evidence="8">Involved in the cellular defense against the biological effects of O6-methylguanine (O6-MeG) and O4-methylthymine (O4-MeT) in DNA. Repairs the methylated nucleobase in DNA by stoichiometrically transferring the methyl group to a cysteine residue in the enzyme. This is a suicide reaction: the enzyme is irreversibly inactivated.</text>
</comment>
<evidence type="ECO:0000256" key="5">
    <source>
        <dbReference type="ARBA" id="ARBA00022763"/>
    </source>
</evidence>
<dbReference type="InterPro" id="IPR014048">
    <property type="entry name" value="MethylDNA_cys_MeTrfase_DNA-bd"/>
</dbReference>
<keyword evidence="4 8" id="KW-0808">Transferase</keyword>
<dbReference type="NCBIfam" id="TIGR00589">
    <property type="entry name" value="ogt"/>
    <property type="match status" value="1"/>
</dbReference>
<accession>A0ABS1BCD6</accession>
<proteinExistence type="inferred from homology"/>
<name>A0ABS1BCD6_9MICO</name>
<dbReference type="InterPro" id="IPR036388">
    <property type="entry name" value="WH-like_DNA-bd_sf"/>
</dbReference>
<keyword evidence="11" id="KW-1185">Reference proteome</keyword>
<dbReference type="SUPFAM" id="SSF53155">
    <property type="entry name" value="Methylated DNA-protein cysteine methyltransferase domain"/>
    <property type="match status" value="1"/>
</dbReference>
<evidence type="ECO:0000256" key="2">
    <source>
        <dbReference type="ARBA" id="ARBA00022490"/>
    </source>
</evidence>
<dbReference type="RefSeq" id="WP_200503187.1">
    <property type="nucleotide sequence ID" value="NZ_JAEDAJ010000008.1"/>
</dbReference>
<dbReference type="Gene3D" id="3.30.160.70">
    <property type="entry name" value="Methylated DNA-protein cysteine methyltransferase domain"/>
    <property type="match status" value="1"/>
</dbReference>
<dbReference type="Pfam" id="PF01035">
    <property type="entry name" value="DNA_binding_1"/>
    <property type="match status" value="1"/>
</dbReference>
<dbReference type="PANTHER" id="PTHR10815">
    <property type="entry name" value="METHYLATED-DNA--PROTEIN-CYSTEINE METHYLTRANSFERASE"/>
    <property type="match status" value="1"/>
</dbReference>
<evidence type="ECO:0000256" key="6">
    <source>
        <dbReference type="ARBA" id="ARBA00023204"/>
    </source>
</evidence>
<keyword evidence="3 8" id="KW-0489">Methyltransferase</keyword>
<comment type="similarity">
    <text evidence="8">Belongs to the MGMT family.</text>
</comment>
<evidence type="ECO:0000313" key="10">
    <source>
        <dbReference type="EMBL" id="MBK0332283.1"/>
    </source>
</evidence>
<comment type="caution">
    <text evidence="10">The sequence shown here is derived from an EMBL/GenBank/DDBJ whole genome shotgun (WGS) entry which is preliminary data.</text>
</comment>
<dbReference type="Proteomes" id="UP000612352">
    <property type="component" value="Unassembled WGS sequence"/>
</dbReference>
<evidence type="ECO:0000256" key="8">
    <source>
        <dbReference type="HAMAP-Rule" id="MF_00772"/>
    </source>
</evidence>
<gene>
    <name evidence="10" type="ORF">I8D64_12855</name>
</gene>
<reference evidence="10 11" key="1">
    <citation type="submission" date="2020-12" db="EMBL/GenBank/DDBJ databases">
        <title>Brachybacterium sp. MASK1Z-5, whole genome shotgun sequence.</title>
        <authorList>
            <person name="Tuo L."/>
        </authorList>
    </citation>
    <scope>NUCLEOTIDE SEQUENCE [LARGE SCALE GENOMIC DNA]</scope>
    <source>
        <strain evidence="10 11">MASK1Z-5</strain>
    </source>
</reference>
<keyword evidence="5 8" id="KW-0227">DNA damage</keyword>
<dbReference type="HAMAP" id="MF_00772">
    <property type="entry name" value="OGT"/>
    <property type="match status" value="1"/>
</dbReference>
<keyword evidence="2 8" id="KW-0963">Cytoplasm</keyword>
<organism evidence="10 11">
    <name type="scientific">Brachybacterium halotolerans</name>
    <dbReference type="NCBI Taxonomy" id="2795215"/>
    <lineage>
        <taxon>Bacteria</taxon>
        <taxon>Bacillati</taxon>
        <taxon>Actinomycetota</taxon>
        <taxon>Actinomycetes</taxon>
        <taxon>Micrococcales</taxon>
        <taxon>Dermabacteraceae</taxon>
        <taxon>Brachybacterium</taxon>
    </lineage>
</organism>
<dbReference type="InterPro" id="IPR001497">
    <property type="entry name" value="MethylDNA_cys_MeTrfase_AS"/>
</dbReference>
<evidence type="ECO:0000259" key="9">
    <source>
        <dbReference type="Pfam" id="PF01035"/>
    </source>
</evidence>
<dbReference type="Gene3D" id="1.10.10.10">
    <property type="entry name" value="Winged helix-like DNA-binding domain superfamily/Winged helix DNA-binding domain"/>
    <property type="match status" value="1"/>
</dbReference>